<dbReference type="SMART" id="SM00271">
    <property type="entry name" value="DnaJ"/>
    <property type="match status" value="1"/>
</dbReference>
<dbReference type="PANTHER" id="PTHR43908:SF3">
    <property type="entry name" value="AT29763P-RELATED"/>
    <property type="match status" value="1"/>
</dbReference>
<name>A0A9N9HIE3_9GLOM</name>
<feature type="compositionally biased region" description="Basic and acidic residues" evidence="6">
    <location>
        <begin position="105"/>
        <end position="120"/>
    </location>
</feature>
<feature type="region of interest" description="Disordered" evidence="6">
    <location>
        <begin position="194"/>
        <end position="216"/>
    </location>
</feature>
<evidence type="ECO:0000313" key="8">
    <source>
        <dbReference type="EMBL" id="CAG8683684.1"/>
    </source>
</evidence>
<keyword evidence="5" id="KW-0472">Membrane</keyword>
<dbReference type="PROSITE" id="PS00636">
    <property type="entry name" value="DNAJ_1"/>
    <property type="match status" value="1"/>
</dbReference>
<reference evidence="8" key="1">
    <citation type="submission" date="2021-06" db="EMBL/GenBank/DDBJ databases">
        <authorList>
            <person name="Kallberg Y."/>
            <person name="Tangrot J."/>
            <person name="Rosling A."/>
        </authorList>
    </citation>
    <scope>NUCLEOTIDE SEQUENCE</scope>
    <source>
        <strain evidence="8">UK204</strain>
    </source>
</reference>
<dbReference type="FunFam" id="1.10.287.110:FF:000070">
    <property type="entry name" value="Endoplasmic reticulum protein, putative"/>
    <property type="match status" value="1"/>
</dbReference>
<keyword evidence="4" id="KW-1133">Transmembrane helix</keyword>
<dbReference type="InterPro" id="IPR036869">
    <property type="entry name" value="J_dom_sf"/>
</dbReference>
<dbReference type="PRINTS" id="PR00625">
    <property type="entry name" value="JDOMAIN"/>
</dbReference>
<dbReference type="SUPFAM" id="SSF46565">
    <property type="entry name" value="Chaperone J-domain"/>
    <property type="match status" value="1"/>
</dbReference>
<evidence type="ECO:0000313" key="9">
    <source>
        <dbReference type="Proteomes" id="UP000789570"/>
    </source>
</evidence>
<keyword evidence="9" id="KW-1185">Reference proteome</keyword>
<dbReference type="InterPro" id="IPR051100">
    <property type="entry name" value="DnaJ_subfamily_B/C"/>
</dbReference>
<comment type="caution">
    <text evidence="8">The sequence shown here is derived from an EMBL/GenBank/DDBJ whole genome shotgun (WGS) entry which is preliminary data.</text>
</comment>
<comment type="subcellular location">
    <subcellularLocation>
        <location evidence="1">Endoplasmic reticulum membrane</location>
        <topology evidence="1">Single-pass membrane protein</topology>
    </subcellularLocation>
</comment>
<feature type="compositionally biased region" description="Polar residues" evidence="6">
    <location>
        <begin position="80"/>
        <end position="92"/>
    </location>
</feature>
<dbReference type="EMBL" id="CAJVPQ010006351">
    <property type="protein sequence ID" value="CAG8683684.1"/>
    <property type="molecule type" value="Genomic_DNA"/>
</dbReference>
<gene>
    <name evidence="8" type="ORF">FCALED_LOCUS12635</name>
</gene>
<dbReference type="AlphaFoldDB" id="A0A9N9HIE3"/>
<protein>
    <submittedName>
        <fullName evidence="8">3259_t:CDS:1</fullName>
    </submittedName>
</protein>
<feature type="non-terminal residue" evidence="8">
    <location>
        <position position="1"/>
    </location>
</feature>
<keyword evidence="2" id="KW-0812">Transmembrane</keyword>
<dbReference type="CDD" id="cd06257">
    <property type="entry name" value="DnaJ"/>
    <property type="match status" value="1"/>
</dbReference>
<dbReference type="Proteomes" id="UP000789570">
    <property type="component" value="Unassembled WGS sequence"/>
</dbReference>
<dbReference type="Pfam" id="PF00226">
    <property type="entry name" value="DnaJ"/>
    <property type="match status" value="1"/>
</dbReference>
<dbReference type="PANTHER" id="PTHR43908">
    <property type="entry name" value="AT29763P-RELATED"/>
    <property type="match status" value="1"/>
</dbReference>
<dbReference type="InterPro" id="IPR001623">
    <property type="entry name" value="DnaJ_domain"/>
</dbReference>
<dbReference type="Pfam" id="PF09320">
    <property type="entry name" value="DUF1977"/>
    <property type="match status" value="1"/>
</dbReference>
<dbReference type="InterPro" id="IPR018253">
    <property type="entry name" value="DnaJ_domain_CS"/>
</dbReference>
<evidence type="ECO:0000259" key="7">
    <source>
        <dbReference type="PROSITE" id="PS50076"/>
    </source>
</evidence>
<dbReference type="GO" id="GO:0071218">
    <property type="term" value="P:cellular response to misfolded protein"/>
    <property type="evidence" value="ECO:0007669"/>
    <property type="project" value="TreeGrafter"/>
</dbReference>
<evidence type="ECO:0000256" key="4">
    <source>
        <dbReference type="ARBA" id="ARBA00022989"/>
    </source>
</evidence>
<proteinExistence type="predicted"/>
<evidence type="ECO:0000256" key="1">
    <source>
        <dbReference type="ARBA" id="ARBA00004389"/>
    </source>
</evidence>
<evidence type="ECO:0000256" key="3">
    <source>
        <dbReference type="ARBA" id="ARBA00022824"/>
    </source>
</evidence>
<organism evidence="8 9">
    <name type="scientific">Funneliformis caledonium</name>
    <dbReference type="NCBI Taxonomy" id="1117310"/>
    <lineage>
        <taxon>Eukaryota</taxon>
        <taxon>Fungi</taxon>
        <taxon>Fungi incertae sedis</taxon>
        <taxon>Mucoromycota</taxon>
        <taxon>Glomeromycotina</taxon>
        <taxon>Glomeromycetes</taxon>
        <taxon>Glomerales</taxon>
        <taxon>Glomeraceae</taxon>
        <taxon>Funneliformis</taxon>
    </lineage>
</organism>
<dbReference type="GO" id="GO:0005789">
    <property type="term" value="C:endoplasmic reticulum membrane"/>
    <property type="evidence" value="ECO:0007669"/>
    <property type="project" value="UniProtKB-SubCell"/>
</dbReference>
<evidence type="ECO:0000256" key="2">
    <source>
        <dbReference type="ARBA" id="ARBA00022692"/>
    </source>
</evidence>
<sequence>GKTILDLAHISFSIFDYILGFKSKVMEVNRDEAIRCLDIAHSRLASGNITGAIKFAQKSINLFPTPEAQAFLKRVESRKSTQTPNESNNHRSASPPPPPSPSSSSREHKQGRQTREYTTEQAEAVKRIRACGVHDFYAILGISKEVSDSEVKKAYRKLALQMHPDKNGAPGADEAFKMVSKAFQVLSDPQKRAAFDENGVDPDSRNSGGMPPGFGGARFNNGFSNGAVFADEISPEELFNMFFNADGFHSATFVGPGFRARRFQPRRASPNGDGAQEQQSSAILTFLQLLPLILLFFFSLSSNWLTQTPEPMPAYSLHQTDYHTQSRYTHSLNVPYYVDPKSFSSFEQNPRRLHKFEDNVEVTFVKLLTSHCNNEAIFKQRRINEARGWVFQDEEKLKEAQHMKLPNCEKLMDLSKTKRYNEVRRMMRS</sequence>
<keyword evidence="3" id="KW-0256">Endoplasmic reticulum</keyword>
<accession>A0A9N9HIE3</accession>
<dbReference type="PROSITE" id="PS50076">
    <property type="entry name" value="DNAJ_2"/>
    <property type="match status" value="1"/>
</dbReference>
<dbReference type="OrthoDB" id="1507364at2759"/>
<feature type="domain" description="J" evidence="7">
    <location>
        <begin position="135"/>
        <end position="199"/>
    </location>
</feature>
<dbReference type="GO" id="GO:0030544">
    <property type="term" value="F:Hsp70 protein binding"/>
    <property type="evidence" value="ECO:0007669"/>
    <property type="project" value="TreeGrafter"/>
</dbReference>
<evidence type="ECO:0000256" key="6">
    <source>
        <dbReference type="SAM" id="MobiDB-lite"/>
    </source>
</evidence>
<dbReference type="Gene3D" id="1.10.287.110">
    <property type="entry name" value="DnaJ domain"/>
    <property type="match status" value="1"/>
</dbReference>
<dbReference type="InterPro" id="IPR015399">
    <property type="entry name" value="DUF1977_DnaJ-like"/>
</dbReference>
<evidence type="ECO:0000256" key="5">
    <source>
        <dbReference type="ARBA" id="ARBA00023136"/>
    </source>
</evidence>
<feature type="region of interest" description="Disordered" evidence="6">
    <location>
        <begin position="74"/>
        <end position="120"/>
    </location>
</feature>